<dbReference type="EMBL" id="QXFW01000040">
    <property type="protein sequence ID" value="KAE9028664.1"/>
    <property type="molecule type" value="Genomic_DNA"/>
</dbReference>
<dbReference type="InterPro" id="IPR011043">
    <property type="entry name" value="Gal_Oxase/kelch_b-propeller"/>
</dbReference>
<comment type="caution">
    <text evidence="4">The sequence shown here is derived from an EMBL/GenBank/DDBJ whole genome shotgun (WGS) entry which is preliminary data.</text>
</comment>
<feature type="repeat" description="TPR" evidence="3">
    <location>
        <begin position="115"/>
        <end position="148"/>
    </location>
</feature>
<evidence type="ECO:0000256" key="3">
    <source>
        <dbReference type="PROSITE-ProRule" id="PRU00339"/>
    </source>
</evidence>
<dbReference type="InterPro" id="IPR011990">
    <property type="entry name" value="TPR-like_helical_dom_sf"/>
</dbReference>
<keyword evidence="2 3" id="KW-0802">TPR repeat</keyword>
<dbReference type="EMBL" id="QXGC01000041">
    <property type="protein sequence ID" value="KAE9253197.1"/>
    <property type="molecule type" value="Genomic_DNA"/>
</dbReference>
<evidence type="ECO:0000313" key="5">
    <source>
        <dbReference type="EMBL" id="KAE9253197.1"/>
    </source>
</evidence>
<dbReference type="SMART" id="SM00028">
    <property type="entry name" value="TPR"/>
    <property type="match status" value="3"/>
</dbReference>
<protein>
    <submittedName>
        <fullName evidence="4">Uncharacterized protein</fullName>
    </submittedName>
</protein>
<feature type="repeat" description="TPR" evidence="3">
    <location>
        <begin position="48"/>
        <end position="81"/>
    </location>
</feature>
<reference evidence="6 7" key="1">
    <citation type="submission" date="2018-09" db="EMBL/GenBank/DDBJ databases">
        <title>Genomic investigation of the strawberry pathogen Phytophthora fragariae indicates pathogenicity is determined by transcriptional variation in three key races.</title>
        <authorList>
            <person name="Adams T.M."/>
            <person name="Armitage A.D."/>
            <person name="Sobczyk M.K."/>
            <person name="Bates H.J."/>
            <person name="Dunwell J.M."/>
            <person name="Nellist C.F."/>
            <person name="Harrison R.J."/>
        </authorList>
    </citation>
    <scope>NUCLEOTIDE SEQUENCE [LARGE SCALE GENOMIC DNA]</scope>
    <source>
        <strain evidence="5 7">BC-23</strain>
        <strain evidence="4 6">SCRP245</strain>
    </source>
</reference>
<proteinExistence type="predicted"/>
<evidence type="ECO:0000313" key="4">
    <source>
        <dbReference type="EMBL" id="KAE9028664.1"/>
    </source>
</evidence>
<dbReference type="Gene3D" id="1.25.40.10">
    <property type="entry name" value="Tetratricopeptide repeat domain"/>
    <property type="match status" value="1"/>
</dbReference>
<dbReference type="AlphaFoldDB" id="A0A6A3MJ93"/>
<dbReference type="Proteomes" id="UP000460718">
    <property type="component" value="Unassembled WGS sequence"/>
</dbReference>
<dbReference type="SUPFAM" id="SSF50965">
    <property type="entry name" value="Galactose oxidase, central domain"/>
    <property type="match status" value="1"/>
</dbReference>
<dbReference type="PROSITE" id="PS50005">
    <property type="entry name" value="TPR"/>
    <property type="match status" value="2"/>
</dbReference>
<name>A0A6A3MJ93_9STRA</name>
<dbReference type="PANTHER" id="PTHR22904:SF523">
    <property type="entry name" value="STRESS-INDUCED-PHOSPHOPROTEIN 1"/>
    <property type="match status" value="1"/>
</dbReference>
<dbReference type="Proteomes" id="UP000476176">
    <property type="component" value="Unassembled WGS sequence"/>
</dbReference>
<evidence type="ECO:0000313" key="6">
    <source>
        <dbReference type="Proteomes" id="UP000460718"/>
    </source>
</evidence>
<dbReference type="SUPFAM" id="SSF48452">
    <property type="entry name" value="TPR-like"/>
    <property type="match status" value="1"/>
</dbReference>
<dbReference type="InterPro" id="IPR015915">
    <property type="entry name" value="Kelch-typ_b-propeller"/>
</dbReference>
<dbReference type="PANTHER" id="PTHR22904">
    <property type="entry name" value="TPR REPEAT CONTAINING PROTEIN"/>
    <property type="match status" value="1"/>
</dbReference>
<evidence type="ECO:0000256" key="1">
    <source>
        <dbReference type="ARBA" id="ARBA00022737"/>
    </source>
</evidence>
<evidence type="ECO:0000313" key="7">
    <source>
        <dbReference type="Proteomes" id="UP000476176"/>
    </source>
</evidence>
<dbReference type="InterPro" id="IPR019734">
    <property type="entry name" value="TPR_rpt"/>
</dbReference>
<accession>A0A6A3MJ93</accession>
<sequence>MEDTSGLRRELQQLSPAQLRELLSTSGHGPLLREEKAEEKAAVDAQRVAAAKDEGNAFFRQGRMKDAVTAYSRCIAINPDNDVCLSNRAAAYLKLKQFDRAVADCSEAIEAAPTIKPFMRRAAAYIALREFGRAVDDLIAALEFEPRNKECRAKLQGVVDIAVDEAQWVNATPDAEVRYAGVRAAVVLSVQQGWSKSAVRGNPGPAAVNGHTLFRGSNDRIYLFGGRAVREQKPAVFVLDKNDDSSWDTVSTRGTDVPSSRAWHTTSAIGSSESECYCVYGGVSSQGEDSNIEKRSLPLGLVMQRYRLRRKMETVLSTYLVAGRDKA</sequence>
<evidence type="ECO:0000256" key="2">
    <source>
        <dbReference type="ARBA" id="ARBA00022803"/>
    </source>
</evidence>
<organism evidence="4 6">
    <name type="scientific">Phytophthora fragariae</name>
    <dbReference type="NCBI Taxonomy" id="53985"/>
    <lineage>
        <taxon>Eukaryota</taxon>
        <taxon>Sar</taxon>
        <taxon>Stramenopiles</taxon>
        <taxon>Oomycota</taxon>
        <taxon>Peronosporomycetes</taxon>
        <taxon>Peronosporales</taxon>
        <taxon>Peronosporaceae</taxon>
        <taxon>Phytophthora</taxon>
    </lineage>
</organism>
<gene>
    <name evidence="5" type="ORF">PF004_g1617</name>
    <name evidence="4" type="ORF">PF011_g1464</name>
</gene>
<keyword evidence="1" id="KW-0677">Repeat</keyword>
<dbReference type="Pfam" id="PF13414">
    <property type="entry name" value="TPR_11"/>
    <property type="match status" value="1"/>
</dbReference>
<dbReference type="Gene3D" id="2.120.10.80">
    <property type="entry name" value="Kelch-type beta propeller"/>
    <property type="match status" value="1"/>
</dbReference>
<dbReference type="GO" id="GO:0051879">
    <property type="term" value="F:Hsp90 protein binding"/>
    <property type="evidence" value="ECO:0007669"/>
    <property type="project" value="TreeGrafter"/>
</dbReference>